<reference evidence="1 2" key="1">
    <citation type="journal article" date="2015" name="Fungal Genet. Biol.">
        <title>Evolution of novel wood decay mechanisms in Agaricales revealed by the genome sequences of Fistulina hepatica and Cylindrobasidium torrendii.</title>
        <authorList>
            <person name="Floudas D."/>
            <person name="Held B.W."/>
            <person name="Riley R."/>
            <person name="Nagy L.G."/>
            <person name="Koehler G."/>
            <person name="Ransdell A.S."/>
            <person name="Younus H."/>
            <person name="Chow J."/>
            <person name="Chiniquy J."/>
            <person name="Lipzen A."/>
            <person name="Tritt A."/>
            <person name="Sun H."/>
            <person name="Haridas S."/>
            <person name="LaButti K."/>
            <person name="Ohm R.A."/>
            <person name="Kues U."/>
            <person name="Blanchette R.A."/>
            <person name="Grigoriev I.V."/>
            <person name="Minto R.E."/>
            <person name="Hibbett D.S."/>
        </authorList>
    </citation>
    <scope>NUCLEOTIDE SEQUENCE [LARGE SCALE GENOMIC DNA]</scope>
    <source>
        <strain evidence="1 2">ATCC 64428</strain>
    </source>
</reference>
<dbReference type="OrthoDB" id="3267419at2759"/>
<evidence type="ECO:0000313" key="2">
    <source>
        <dbReference type="Proteomes" id="UP000054144"/>
    </source>
</evidence>
<dbReference type="Proteomes" id="UP000054144">
    <property type="component" value="Unassembled WGS sequence"/>
</dbReference>
<accession>A0A0D7A3K7</accession>
<gene>
    <name evidence="1" type="ORF">FISHEDRAFT_61022</name>
</gene>
<protein>
    <submittedName>
        <fullName evidence="1">Uncharacterized protein</fullName>
    </submittedName>
</protein>
<name>A0A0D7A3K7_9AGAR</name>
<dbReference type="AlphaFoldDB" id="A0A0D7A3K7"/>
<proteinExistence type="predicted"/>
<sequence>MNSNILLESFVTSVLSAINLVPGIKAVKRARRYRFAIDVALVACAVRTAYLVDAIVLSQDAAMVLLNILYERFHARRTRLPSFVLVPASGLPRLLEQPPTSVIDALDWFNTEIVSRQPVHTHAALSFTLAELDLAPDVLVPLAAILLDYPVAYVPESSDTHAFLADVPLDVYACSISGPASLCCPEARHVFLQFSCPAQVGLAHSETLSPRAITAVLRRTFEARLPGDSADMDVHWSVRTLDRVAL</sequence>
<keyword evidence="2" id="KW-1185">Reference proteome</keyword>
<dbReference type="EMBL" id="KN882047">
    <property type="protein sequence ID" value="KIY45622.1"/>
    <property type="molecule type" value="Genomic_DNA"/>
</dbReference>
<organism evidence="1 2">
    <name type="scientific">Fistulina hepatica ATCC 64428</name>
    <dbReference type="NCBI Taxonomy" id="1128425"/>
    <lineage>
        <taxon>Eukaryota</taxon>
        <taxon>Fungi</taxon>
        <taxon>Dikarya</taxon>
        <taxon>Basidiomycota</taxon>
        <taxon>Agaricomycotina</taxon>
        <taxon>Agaricomycetes</taxon>
        <taxon>Agaricomycetidae</taxon>
        <taxon>Agaricales</taxon>
        <taxon>Fistulinaceae</taxon>
        <taxon>Fistulina</taxon>
    </lineage>
</organism>
<evidence type="ECO:0000313" key="1">
    <source>
        <dbReference type="EMBL" id="KIY45622.1"/>
    </source>
</evidence>